<evidence type="ECO:0000313" key="1">
    <source>
        <dbReference type="EMBL" id="QRW18879.1"/>
    </source>
</evidence>
<gene>
    <name evidence="1" type="ORF">RhiXN_00285</name>
</gene>
<dbReference type="EMBL" id="CP059661">
    <property type="protein sequence ID" value="QRW18879.1"/>
    <property type="molecule type" value="Genomic_DNA"/>
</dbReference>
<evidence type="ECO:0000313" key="2">
    <source>
        <dbReference type="Proteomes" id="UP000650533"/>
    </source>
</evidence>
<organism evidence="1 2">
    <name type="scientific">Rhizoctonia solani</name>
    <dbReference type="NCBI Taxonomy" id="456999"/>
    <lineage>
        <taxon>Eukaryota</taxon>
        <taxon>Fungi</taxon>
        <taxon>Dikarya</taxon>
        <taxon>Basidiomycota</taxon>
        <taxon>Agaricomycotina</taxon>
        <taxon>Agaricomycetes</taxon>
        <taxon>Cantharellales</taxon>
        <taxon>Ceratobasidiaceae</taxon>
        <taxon>Rhizoctonia</taxon>
    </lineage>
</organism>
<proteinExistence type="predicted"/>
<dbReference type="RefSeq" id="XP_043179116.1">
    <property type="nucleotide sequence ID" value="XM_043320104.1"/>
</dbReference>
<reference evidence="1" key="1">
    <citation type="submission" date="2020-05" db="EMBL/GenBank/DDBJ databases">
        <title>Evolutionary and genomic comparisons of hybrid uninucleate and nonhybrid Rhizoctonia fungi.</title>
        <authorList>
            <person name="Li C."/>
            <person name="Chen X."/>
        </authorList>
    </citation>
    <scope>NUCLEOTIDE SEQUENCE</scope>
    <source>
        <strain evidence="1">AG-1 IA</strain>
    </source>
</reference>
<dbReference type="GeneID" id="67022567"/>
<dbReference type="Proteomes" id="UP000650533">
    <property type="component" value="Chromosome 4"/>
</dbReference>
<dbReference type="KEGG" id="rsx:RhiXN_00285"/>
<accession>A0A8H8SUW1</accession>
<protein>
    <submittedName>
        <fullName evidence="1">Uncharacterized protein</fullName>
    </submittedName>
</protein>
<dbReference type="AlphaFoldDB" id="A0A8H8SUW1"/>
<name>A0A8H8SUW1_9AGAM</name>
<sequence length="50" mass="5597">MGVAREPGQGVSWSNIAVGATMNMVSVKDPLDTQHTDLRLPHHYLRAEYF</sequence>